<evidence type="ECO:0000256" key="2">
    <source>
        <dbReference type="ARBA" id="ARBA00022475"/>
    </source>
</evidence>
<comment type="caution">
    <text evidence="8">The sequence shown here is derived from an EMBL/GenBank/DDBJ whole genome shotgun (WGS) entry which is preliminary data.</text>
</comment>
<feature type="transmembrane region" description="Helical" evidence="6">
    <location>
        <begin position="60"/>
        <end position="80"/>
    </location>
</feature>
<dbReference type="Pfam" id="PF01478">
    <property type="entry name" value="Peptidase_A24"/>
    <property type="match status" value="1"/>
</dbReference>
<evidence type="ECO:0000256" key="1">
    <source>
        <dbReference type="ARBA" id="ARBA00004651"/>
    </source>
</evidence>
<dbReference type="InterPro" id="IPR052218">
    <property type="entry name" value="Preflagellin_Peptidase"/>
</dbReference>
<accession>A0A497EKY8</accession>
<keyword evidence="2" id="KW-1003">Cell membrane</keyword>
<protein>
    <submittedName>
        <fullName evidence="8">Peptidase A24</fullName>
    </submittedName>
</protein>
<evidence type="ECO:0000256" key="5">
    <source>
        <dbReference type="ARBA" id="ARBA00023136"/>
    </source>
</evidence>
<keyword evidence="4 6" id="KW-1133">Transmembrane helix</keyword>
<keyword evidence="5 6" id="KW-0472">Membrane</keyword>
<feature type="domain" description="Prepilin type IV endopeptidase peptidase" evidence="7">
    <location>
        <begin position="12"/>
        <end position="100"/>
    </location>
</feature>
<evidence type="ECO:0000313" key="8">
    <source>
        <dbReference type="EMBL" id="RLE46480.1"/>
    </source>
</evidence>
<feature type="non-terminal residue" evidence="8">
    <location>
        <position position="101"/>
    </location>
</feature>
<dbReference type="AlphaFoldDB" id="A0A497EKY8"/>
<dbReference type="EMBL" id="QMQV01000181">
    <property type="protein sequence ID" value="RLE46480.1"/>
    <property type="molecule type" value="Genomic_DNA"/>
</dbReference>
<dbReference type="GO" id="GO:0005886">
    <property type="term" value="C:plasma membrane"/>
    <property type="evidence" value="ECO:0007669"/>
    <property type="project" value="UniProtKB-SubCell"/>
</dbReference>
<organism evidence="8 9">
    <name type="scientific">Thermoproteota archaeon</name>
    <dbReference type="NCBI Taxonomy" id="2056631"/>
    <lineage>
        <taxon>Archaea</taxon>
        <taxon>Thermoproteota</taxon>
    </lineage>
</organism>
<proteinExistence type="predicted"/>
<evidence type="ECO:0000256" key="4">
    <source>
        <dbReference type="ARBA" id="ARBA00022989"/>
    </source>
</evidence>
<evidence type="ECO:0000256" key="6">
    <source>
        <dbReference type="SAM" id="Phobius"/>
    </source>
</evidence>
<evidence type="ECO:0000256" key="3">
    <source>
        <dbReference type="ARBA" id="ARBA00022692"/>
    </source>
</evidence>
<sequence>MIYMIHLLKFLIGLLFLLYACKLDIEARIVPNRIWKYMLAILLPFLIVEFIFYKYTVENLVFAVLQLGMMAALAYVFYLVGAYGGADAKALIVISILFPIY</sequence>
<gene>
    <name evidence="8" type="ORF">DRJ31_09965</name>
</gene>
<name>A0A497EKY8_9CREN</name>
<keyword evidence="3 6" id="KW-0812">Transmembrane</keyword>
<dbReference type="PANTHER" id="PTHR36506">
    <property type="entry name" value="PREFLAGELLIN PEPTIDASE"/>
    <property type="match status" value="1"/>
</dbReference>
<evidence type="ECO:0000313" key="9">
    <source>
        <dbReference type="Proteomes" id="UP000278475"/>
    </source>
</evidence>
<feature type="transmembrane region" description="Helical" evidence="6">
    <location>
        <begin position="33"/>
        <end position="53"/>
    </location>
</feature>
<evidence type="ECO:0000259" key="7">
    <source>
        <dbReference type="Pfam" id="PF01478"/>
    </source>
</evidence>
<dbReference type="InterPro" id="IPR000045">
    <property type="entry name" value="Prepilin_IV_endopep_pep"/>
</dbReference>
<dbReference type="GO" id="GO:0004190">
    <property type="term" value="F:aspartic-type endopeptidase activity"/>
    <property type="evidence" value="ECO:0007669"/>
    <property type="project" value="InterPro"/>
</dbReference>
<dbReference type="Gene3D" id="1.20.120.1220">
    <property type="match status" value="1"/>
</dbReference>
<dbReference type="Proteomes" id="UP000278475">
    <property type="component" value="Unassembled WGS sequence"/>
</dbReference>
<dbReference type="PANTHER" id="PTHR36506:SF1">
    <property type="entry name" value="PREFLAGELLIN PEPTIDASE"/>
    <property type="match status" value="1"/>
</dbReference>
<reference evidence="8 9" key="1">
    <citation type="submission" date="2018-06" db="EMBL/GenBank/DDBJ databases">
        <title>Extensive metabolic versatility and redundancy in microbially diverse, dynamic hydrothermal sediments.</title>
        <authorList>
            <person name="Dombrowski N."/>
            <person name="Teske A."/>
            <person name="Baker B.J."/>
        </authorList>
    </citation>
    <scope>NUCLEOTIDE SEQUENCE [LARGE SCALE GENOMIC DNA]</scope>
    <source>
        <strain evidence="8">B66_G16</strain>
    </source>
</reference>
<comment type="subcellular location">
    <subcellularLocation>
        <location evidence="1">Cell membrane</location>
        <topology evidence="1">Multi-pass membrane protein</topology>
    </subcellularLocation>
</comment>